<dbReference type="EMBL" id="JASPKY010000049">
    <property type="protein sequence ID" value="KAK9745458.1"/>
    <property type="molecule type" value="Genomic_DNA"/>
</dbReference>
<feature type="compositionally biased region" description="Basic residues" evidence="1">
    <location>
        <begin position="51"/>
        <end position="65"/>
    </location>
</feature>
<protein>
    <submittedName>
        <fullName evidence="2">Uncharacterized protein</fullName>
    </submittedName>
</protein>
<evidence type="ECO:0000256" key="1">
    <source>
        <dbReference type="SAM" id="MobiDB-lite"/>
    </source>
</evidence>
<dbReference type="AlphaFoldDB" id="A0AAW1MD55"/>
<dbReference type="Proteomes" id="UP001458880">
    <property type="component" value="Unassembled WGS sequence"/>
</dbReference>
<proteinExistence type="predicted"/>
<evidence type="ECO:0000313" key="2">
    <source>
        <dbReference type="EMBL" id="KAK9745458.1"/>
    </source>
</evidence>
<feature type="region of interest" description="Disordered" evidence="1">
    <location>
        <begin position="18"/>
        <end position="37"/>
    </location>
</feature>
<comment type="caution">
    <text evidence="2">The sequence shown here is derived from an EMBL/GenBank/DDBJ whole genome shotgun (WGS) entry which is preliminary data.</text>
</comment>
<keyword evidence="3" id="KW-1185">Reference proteome</keyword>
<gene>
    <name evidence="2" type="ORF">QE152_g6927</name>
</gene>
<name>A0AAW1MD55_POPJA</name>
<accession>A0AAW1MD55</accession>
<feature type="region of interest" description="Disordered" evidence="1">
    <location>
        <begin position="51"/>
        <end position="110"/>
    </location>
</feature>
<sequence>MKCFNEIFPLLTKRLSTEQARNGRRTQGAVEVTSSPYTNHLKTLKAVPSKVRRAAKQLGRLKPKKTSSSEKKNEREENVTDKAEEIYTDKNTHKKNEMKSTVVATSSDDR</sequence>
<evidence type="ECO:0000313" key="3">
    <source>
        <dbReference type="Proteomes" id="UP001458880"/>
    </source>
</evidence>
<feature type="compositionally biased region" description="Basic and acidic residues" evidence="1">
    <location>
        <begin position="67"/>
        <end position="98"/>
    </location>
</feature>
<reference evidence="2 3" key="1">
    <citation type="journal article" date="2024" name="BMC Genomics">
        <title>De novo assembly and annotation of Popillia japonica's genome with initial clues to its potential as an invasive pest.</title>
        <authorList>
            <person name="Cucini C."/>
            <person name="Boschi S."/>
            <person name="Funari R."/>
            <person name="Cardaioli E."/>
            <person name="Iannotti N."/>
            <person name="Marturano G."/>
            <person name="Paoli F."/>
            <person name="Bruttini M."/>
            <person name="Carapelli A."/>
            <person name="Frati F."/>
            <person name="Nardi F."/>
        </authorList>
    </citation>
    <scope>NUCLEOTIDE SEQUENCE [LARGE SCALE GENOMIC DNA]</scope>
    <source>
        <strain evidence="2">DMR45628</strain>
    </source>
</reference>
<organism evidence="2 3">
    <name type="scientific">Popillia japonica</name>
    <name type="common">Japanese beetle</name>
    <dbReference type="NCBI Taxonomy" id="7064"/>
    <lineage>
        <taxon>Eukaryota</taxon>
        <taxon>Metazoa</taxon>
        <taxon>Ecdysozoa</taxon>
        <taxon>Arthropoda</taxon>
        <taxon>Hexapoda</taxon>
        <taxon>Insecta</taxon>
        <taxon>Pterygota</taxon>
        <taxon>Neoptera</taxon>
        <taxon>Endopterygota</taxon>
        <taxon>Coleoptera</taxon>
        <taxon>Polyphaga</taxon>
        <taxon>Scarabaeiformia</taxon>
        <taxon>Scarabaeidae</taxon>
        <taxon>Rutelinae</taxon>
        <taxon>Popillia</taxon>
    </lineage>
</organism>